<proteinExistence type="predicted"/>
<sequence length="107" mass="11676">MGRKGTSSRNAKKKDKSSATNEKKLRAVWSDADEEKLLQGLVERVSRISEGGNFRLVVLNEVAETLNPPASGGDKMGKGCKDKYGTVRDTLFISGTTHQFPSFADQT</sequence>
<evidence type="ECO:0000256" key="1">
    <source>
        <dbReference type="SAM" id="MobiDB-lite"/>
    </source>
</evidence>
<evidence type="ECO:0008006" key="3">
    <source>
        <dbReference type="Google" id="ProtNLM"/>
    </source>
</evidence>
<evidence type="ECO:0000313" key="2">
    <source>
        <dbReference type="EMBL" id="ABW98497.1"/>
    </source>
</evidence>
<accession>A8WBZ7</accession>
<organism evidence="2">
    <name type="scientific">Moniliophthora perniciosa</name>
    <name type="common">Witches'-broom disease fungus</name>
    <name type="synonym">Marasmius perniciosus</name>
    <dbReference type="NCBI Taxonomy" id="153609"/>
    <lineage>
        <taxon>Eukaryota</taxon>
        <taxon>Fungi</taxon>
        <taxon>Dikarya</taxon>
        <taxon>Basidiomycota</taxon>
        <taxon>Agaricomycotina</taxon>
        <taxon>Agaricomycetes</taxon>
        <taxon>Agaricomycetidae</taxon>
        <taxon>Agaricales</taxon>
        <taxon>Marasmiineae</taxon>
        <taxon>Marasmiaceae</taxon>
        <taxon>Moniliophthora</taxon>
    </lineage>
</organism>
<feature type="region of interest" description="Disordered" evidence="1">
    <location>
        <begin position="1"/>
        <end position="24"/>
    </location>
</feature>
<reference evidence="2" key="1">
    <citation type="journal article" date="2013" name="Microbiology">
        <title>Boto, a class II transposon in Moniliophthora perniciosa, is the first representative of the PIF/Harbinger superfamily in a phytopathogenic fungus.</title>
        <authorList>
            <person name="Pereira J.F."/>
            <person name="Almeida A.P."/>
            <person name="Cota J."/>
            <person name="Pamphile J.A."/>
            <person name="da Silva G.F."/>
            <person name="de Araujo E.F."/>
            <person name="Gramacho K.P."/>
            <person name="Brommonschenkel S.H."/>
            <person name="Pereira G.A."/>
            <person name="de Queiroz M.V."/>
        </authorList>
    </citation>
    <scope>NUCLEOTIDE SEQUENCE</scope>
    <source>
        <strain evidence="2">CP02</strain>
    </source>
</reference>
<dbReference type="AlphaFoldDB" id="A8WBZ7"/>
<name>A8WBZ7_MONPR</name>
<dbReference type="EMBL" id="EU218539">
    <property type="protein sequence ID" value="ABW98497.1"/>
    <property type="molecule type" value="Genomic_DNA"/>
</dbReference>
<protein>
    <recommendedName>
        <fullName evidence="3">Myb/SANT-like domain-containing protein</fullName>
    </recommendedName>
</protein>